<reference evidence="7" key="1">
    <citation type="submission" date="2023-10" db="EMBL/GenBank/DDBJ databases">
        <authorList>
            <person name="Chen Y."/>
            <person name="Shah S."/>
            <person name="Dougan E. K."/>
            <person name="Thang M."/>
            <person name="Chan C."/>
        </authorList>
    </citation>
    <scope>NUCLEOTIDE SEQUENCE [LARGE SCALE GENOMIC DNA]</scope>
</reference>
<dbReference type="EMBL" id="CAUYUJ010004447">
    <property type="protein sequence ID" value="CAK0809607.1"/>
    <property type="molecule type" value="Genomic_DNA"/>
</dbReference>
<feature type="non-terminal residue" evidence="7">
    <location>
        <position position="1"/>
    </location>
</feature>
<gene>
    <name evidence="7" type="ORF">PCOR1329_LOCUS14821</name>
</gene>
<evidence type="ECO:0000256" key="5">
    <source>
        <dbReference type="SAM" id="MobiDB-lite"/>
    </source>
</evidence>
<evidence type="ECO:0000256" key="4">
    <source>
        <dbReference type="ARBA" id="ARBA00023136"/>
    </source>
</evidence>
<feature type="transmembrane region" description="Helical" evidence="6">
    <location>
        <begin position="123"/>
        <end position="143"/>
    </location>
</feature>
<comment type="caution">
    <text evidence="7">The sequence shown here is derived from an EMBL/GenBank/DDBJ whole genome shotgun (WGS) entry which is preliminary data.</text>
</comment>
<dbReference type="InterPro" id="IPR036259">
    <property type="entry name" value="MFS_trans_sf"/>
</dbReference>
<keyword evidence="3 6" id="KW-1133">Transmembrane helix</keyword>
<protein>
    <recommendedName>
        <fullName evidence="9">Solute carrier family 40 protein</fullName>
    </recommendedName>
</protein>
<feature type="transmembrane region" description="Helical" evidence="6">
    <location>
        <begin position="155"/>
        <end position="176"/>
    </location>
</feature>
<evidence type="ECO:0008006" key="9">
    <source>
        <dbReference type="Google" id="ProtNLM"/>
    </source>
</evidence>
<keyword evidence="2 6" id="KW-0812">Transmembrane</keyword>
<sequence length="255" mass="26280">AARWRAAPPAMAGRAPAAADAKAAAGCGGGPPGEAAAEAGGLQELAAEGPEARAKPKPSAVDVDDVDDSTAWKIDGTGKGGHYHSLPSLCVVMLAQVNYIVSLVVVIPTAAGYAASLGEPSTVYFGFVVGVSSLITPFAARVWTKVIRATSLNTVLLINASICLTCSLMYVAASYSGTDLLLVSRVFLGLGSVQTANLKYLGCAVSTKRVKFTHYLTTAAIAYGFAFGTLIAFLLSMLAARYGWDQYTLPGPRAS</sequence>
<evidence type="ECO:0000256" key="1">
    <source>
        <dbReference type="ARBA" id="ARBA00004141"/>
    </source>
</evidence>
<dbReference type="PANTHER" id="PTHR23510">
    <property type="entry name" value="INNER MEMBRANE TRANSPORT PROTEIN YAJR"/>
    <property type="match status" value="1"/>
</dbReference>
<evidence type="ECO:0000256" key="2">
    <source>
        <dbReference type="ARBA" id="ARBA00022692"/>
    </source>
</evidence>
<organism evidence="7 8">
    <name type="scientific">Prorocentrum cordatum</name>
    <dbReference type="NCBI Taxonomy" id="2364126"/>
    <lineage>
        <taxon>Eukaryota</taxon>
        <taxon>Sar</taxon>
        <taxon>Alveolata</taxon>
        <taxon>Dinophyceae</taxon>
        <taxon>Prorocentrales</taxon>
        <taxon>Prorocentraceae</taxon>
        <taxon>Prorocentrum</taxon>
    </lineage>
</organism>
<keyword evidence="8" id="KW-1185">Reference proteome</keyword>
<evidence type="ECO:0000256" key="3">
    <source>
        <dbReference type="ARBA" id="ARBA00022989"/>
    </source>
</evidence>
<dbReference type="InterPro" id="IPR051068">
    <property type="entry name" value="MFS_Domain-Containing_Protein"/>
</dbReference>
<accession>A0ABN9R0H5</accession>
<keyword evidence="4 6" id="KW-0472">Membrane</keyword>
<proteinExistence type="predicted"/>
<dbReference type="Proteomes" id="UP001189429">
    <property type="component" value="Unassembled WGS sequence"/>
</dbReference>
<evidence type="ECO:0000313" key="8">
    <source>
        <dbReference type="Proteomes" id="UP001189429"/>
    </source>
</evidence>
<evidence type="ECO:0000313" key="7">
    <source>
        <dbReference type="EMBL" id="CAK0809607.1"/>
    </source>
</evidence>
<comment type="subcellular location">
    <subcellularLocation>
        <location evidence="1">Membrane</location>
        <topology evidence="1">Multi-pass membrane protein</topology>
    </subcellularLocation>
</comment>
<dbReference type="PANTHER" id="PTHR23510:SF64">
    <property type="entry name" value="INNER MEMBRANE TRANSPORT PROTEIN YAJR"/>
    <property type="match status" value="1"/>
</dbReference>
<feature type="transmembrane region" description="Helical" evidence="6">
    <location>
        <begin position="214"/>
        <end position="240"/>
    </location>
</feature>
<evidence type="ECO:0000256" key="6">
    <source>
        <dbReference type="SAM" id="Phobius"/>
    </source>
</evidence>
<feature type="transmembrane region" description="Helical" evidence="6">
    <location>
        <begin position="89"/>
        <end position="111"/>
    </location>
</feature>
<dbReference type="SUPFAM" id="SSF103473">
    <property type="entry name" value="MFS general substrate transporter"/>
    <property type="match status" value="1"/>
</dbReference>
<name>A0ABN9R0H5_9DINO</name>
<feature type="region of interest" description="Disordered" evidence="5">
    <location>
        <begin position="21"/>
        <end position="41"/>
    </location>
</feature>